<dbReference type="Pfam" id="PF08706">
    <property type="entry name" value="D5_N"/>
    <property type="match status" value="1"/>
</dbReference>
<dbReference type="GO" id="GO:0016817">
    <property type="term" value="F:hydrolase activity, acting on acid anhydrides"/>
    <property type="evidence" value="ECO:0007669"/>
    <property type="project" value="InterPro"/>
</dbReference>
<feature type="region of interest" description="Disordered" evidence="4">
    <location>
        <begin position="13"/>
        <end position="36"/>
    </location>
</feature>
<proteinExistence type="predicted"/>
<accession>A0A6C0M1N6</accession>
<dbReference type="NCBIfam" id="TIGR01613">
    <property type="entry name" value="primase_Cterm"/>
    <property type="match status" value="1"/>
</dbReference>
<dbReference type="SMART" id="SM00885">
    <property type="entry name" value="D5_N"/>
    <property type="match status" value="1"/>
</dbReference>
<name>A0A6C0M1N6_9ZZZZ</name>
<dbReference type="PROSITE" id="PS51206">
    <property type="entry name" value="SF3_HELICASE_1"/>
    <property type="match status" value="1"/>
</dbReference>
<evidence type="ECO:0000313" key="6">
    <source>
        <dbReference type="EMBL" id="QHU36570.1"/>
    </source>
</evidence>
<evidence type="ECO:0000259" key="5">
    <source>
        <dbReference type="PROSITE" id="PS51206"/>
    </source>
</evidence>
<dbReference type="Pfam" id="PF23162">
    <property type="entry name" value="AEP_C962R"/>
    <property type="match status" value="1"/>
</dbReference>
<protein>
    <recommendedName>
        <fullName evidence="5">SF3 helicase domain-containing protein</fullName>
    </recommendedName>
</protein>
<feature type="compositionally biased region" description="Basic and acidic residues" evidence="4">
    <location>
        <begin position="13"/>
        <end position="26"/>
    </location>
</feature>
<dbReference type="InterPro" id="IPR051620">
    <property type="entry name" value="ORF904-like_C"/>
</dbReference>
<dbReference type="InterPro" id="IPR014819">
    <property type="entry name" value="PriCT_2"/>
</dbReference>
<keyword evidence="1" id="KW-0547">Nucleotide-binding</keyword>
<sequence>MAQSTFFQFLDKPERKAEKGSGDDTHNFMGPPHGSYRVDSTDMPEFYKLYCDHIHKNGPLTLTEKGTKIGAMRVDLDFIYNGVQETHKHTQEQVVAFMKDYMSEAKRYLKIEGVTEVFVLEKDQPTFEKIKNRSKSGIHIVIPSLKTNRYIEETIRRALVQNMESYFPKLGLADDWKKVYDPSPLTHTSNWTLLGSKKKDPNAQCYEVRYILNYDPADGEVEVETVDRYDIMRMVTPEMVRKFSIRADPSEETPLTEEGKSLSREDDETRISGGKAMVPTRGRPLTRGDPGSRGSSPMRMLQPLSEMLKKYYYAHAMNLNHMRWEDYDKWIAVGHCLKNIHPDLESTWLEFSSQFKNYNERESISKWNSFGFRNDGARAGVDTLRKWSREDNPGRYEDIEKTNIVKLVEESAKTGTEHDVALVVYSMFRDDFVCARFSASAWYRFLGHTWKETDKGVSLYVRLSDAVWRKYREQEIEYGKSSLDMPDCGHGGKKEFDANCAKCNAEKMKATFLTICLKLKTTKFKENVMKECRELFLNEEFAEKLDENKNLMAFRNGVFDVATMTFRDGKPEDCVSFCTNLDYDPDRPYYSYDCWDELNQFLHDVLPDHEVRTYFLSYLSTVLSGFNEAQKFHILTGSGSNGKSMLMNLMSTALGDYCCKAPISLLTQARNKSSAAAPELVRMKGRRFVTMQEPDEQVSINTGLMKELASSEKITCRDLYQGSKQMIDFDLQARFNFACNEKPKITTQDGGTWRRLVVIDFPTKFVHDPKMPHEKRIDESFVQKVVSPEWATVFMTYLIHLFKEGHGFRKLTPPEKVMVYTSEYKDDNDLIAKFMTDRIQIVEETDETMVVNKNDVSIAFQEWKRNNEAGRIAAGEMFKRLEARFGKLPKGGWTGFRIV</sequence>
<dbReference type="PANTHER" id="PTHR35372:SF2">
    <property type="entry name" value="SF3 HELICASE DOMAIN-CONTAINING PROTEIN"/>
    <property type="match status" value="1"/>
</dbReference>
<evidence type="ECO:0000256" key="2">
    <source>
        <dbReference type="ARBA" id="ARBA00022801"/>
    </source>
</evidence>
<organism evidence="6">
    <name type="scientific">viral metagenome</name>
    <dbReference type="NCBI Taxonomy" id="1070528"/>
    <lineage>
        <taxon>unclassified sequences</taxon>
        <taxon>metagenomes</taxon>
        <taxon>organismal metagenomes</taxon>
    </lineage>
</organism>
<keyword evidence="3" id="KW-0067">ATP-binding</keyword>
<dbReference type="PANTHER" id="PTHR35372">
    <property type="entry name" value="ATP BINDING PROTEIN-RELATED"/>
    <property type="match status" value="1"/>
</dbReference>
<feature type="region of interest" description="Disordered" evidence="4">
    <location>
        <begin position="246"/>
        <end position="298"/>
    </location>
</feature>
<feature type="compositionally biased region" description="Basic and acidic residues" evidence="4">
    <location>
        <begin position="257"/>
        <end position="270"/>
    </location>
</feature>
<dbReference type="InterPro" id="IPR014015">
    <property type="entry name" value="Helicase_SF3_DNA-vir"/>
</dbReference>
<evidence type="ECO:0000256" key="1">
    <source>
        <dbReference type="ARBA" id="ARBA00022741"/>
    </source>
</evidence>
<reference evidence="6" key="1">
    <citation type="journal article" date="2020" name="Nature">
        <title>Giant virus diversity and host interactions through global metagenomics.</title>
        <authorList>
            <person name="Schulz F."/>
            <person name="Roux S."/>
            <person name="Paez-Espino D."/>
            <person name="Jungbluth S."/>
            <person name="Walsh D.A."/>
            <person name="Denef V.J."/>
            <person name="McMahon K.D."/>
            <person name="Konstantinidis K.T."/>
            <person name="Eloe-Fadrosh E.A."/>
            <person name="Kyrpides N.C."/>
            <person name="Woyke T."/>
        </authorList>
    </citation>
    <scope>NUCLEOTIDE SEQUENCE</scope>
    <source>
        <strain evidence="6">GVMAG-S-1035231-58</strain>
    </source>
</reference>
<dbReference type="InterPro" id="IPR006500">
    <property type="entry name" value="Helicase_put_C_phage/plasmid"/>
</dbReference>
<dbReference type="Pfam" id="PF08707">
    <property type="entry name" value="PriCT_2"/>
    <property type="match status" value="1"/>
</dbReference>
<feature type="domain" description="SF3 helicase" evidence="5">
    <location>
        <begin position="610"/>
        <end position="774"/>
    </location>
</feature>
<dbReference type="GO" id="GO:0005524">
    <property type="term" value="F:ATP binding"/>
    <property type="evidence" value="ECO:0007669"/>
    <property type="project" value="UniProtKB-KW"/>
</dbReference>
<dbReference type="InterPro" id="IPR056443">
    <property type="entry name" value="AEP_C962R"/>
</dbReference>
<dbReference type="InterPro" id="IPR014818">
    <property type="entry name" value="Phage/plasmid_primase_P4_C"/>
</dbReference>
<dbReference type="InterPro" id="IPR027417">
    <property type="entry name" value="P-loop_NTPase"/>
</dbReference>
<dbReference type="AlphaFoldDB" id="A0A6C0M1N6"/>
<keyword evidence="2" id="KW-0378">Hydrolase</keyword>
<evidence type="ECO:0000256" key="3">
    <source>
        <dbReference type="ARBA" id="ARBA00022840"/>
    </source>
</evidence>
<dbReference type="Gene3D" id="3.40.50.300">
    <property type="entry name" value="P-loop containing nucleotide triphosphate hydrolases"/>
    <property type="match status" value="1"/>
</dbReference>
<dbReference type="EMBL" id="MN740640">
    <property type="protein sequence ID" value="QHU36570.1"/>
    <property type="molecule type" value="Genomic_DNA"/>
</dbReference>
<evidence type="ECO:0000256" key="4">
    <source>
        <dbReference type="SAM" id="MobiDB-lite"/>
    </source>
</evidence>